<dbReference type="Proteomes" id="UP000829069">
    <property type="component" value="Chromosome"/>
</dbReference>
<dbReference type="PANTHER" id="PTHR30537:SF3">
    <property type="entry name" value="TRANSCRIPTIONAL REGULATORY PROTEIN"/>
    <property type="match status" value="1"/>
</dbReference>
<dbReference type="PROSITE" id="PS50931">
    <property type="entry name" value="HTH_LYSR"/>
    <property type="match status" value="1"/>
</dbReference>
<feature type="domain" description="HTH lysR-type" evidence="5">
    <location>
        <begin position="9"/>
        <end position="65"/>
    </location>
</feature>
<dbReference type="InterPro" id="IPR058163">
    <property type="entry name" value="LysR-type_TF_proteobact-type"/>
</dbReference>
<accession>A0ABY3W6G0</accession>
<dbReference type="InterPro" id="IPR000847">
    <property type="entry name" value="LysR_HTH_N"/>
</dbReference>
<evidence type="ECO:0000256" key="1">
    <source>
        <dbReference type="ARBA" id="ARBA00009437"/>
    </source>
</evidence>
<dbReference type="InterPro" id="IPR036390">
    <property type="entry name" value="WH_DNA-bd_sf"/>
</dbReference>
<evidence type="ECO:0000313" key="6">
    <source>
        <dbReference type="EMBL" id="UNK45864.1"/>
    </source>
</evidence>
<dbReference type="EMBL" id="CP093326">
    <property type="protein sequence ID" value="UNK45864.1"/>
    <property type="molecule type" value="Genomic_DNA"/>
</dbReference>
<dbReference type="RefSeq" id="WP_241914022.1">
    <property type="nucleotide sequence ID" value="NZ_CP093326.1"/>
</dbReference>
<evidence type="ECO:0000256" key="2">
    <source>
        <dbReference type="ARBA" id="ARBA00023015"/>
    </source>
</evidence>
<dbReference type="SUPFAM" id="SSF46785">
    <property type="entry name" value="Winged helix' DNA-binding domain"/>
    <property type="match status" value="1"/>
</dbReference>
<dbReference type="Gene3D" id="1.10.10.10">
    <property type="entry name" value="Winged helix-like DNA-binding domain superfamily/Winged helix DNA-binding domain"/>
    <property type="match status" value="1"/>
</dbReference>
<keyword evidence="2" id="KW-0805">Transcription regulation</keyword>
<protein>
    <submittedName>
        <fullName evidence="6">LysR family transcriptional regulator</fullName>
    </submittedName>
</protein>
<dbReference type="Pfam" id="PF00126">
    <property type="entry name" value="HTH_1"/>
    <property type="match status" value="1"/>
</dbReference>
<name>A0ABY3W6G0_9MICC</name>
<evidence type="ECO:0000256" key="4">
    <source>
        <dbReference type="ARBA" id="ARBA00023163"/>
    </source>
</evidence>
<evidence type="ECO:0000256" key="3">
    <source>
        <dbReference type="ARBA" id="ARBA00023125"/>
    </source>
</evidence>
<proteinExistence type="inferred from homology"/>
<gene>
    <name evidence="6" type="ORF">MNQ99_00275</name>
</gene>
<organism evidence="6 7">
    <name type="scientific">Arthrobacter sulfonylureivorans</name>
    <dbReference type="NCBI Taxonomy" id="2486855"/>
    <lineage>
        <taxon>Bacteria</taxon>
        <taxon>Bacillati</taxon>
        <taxon>Actinomycetota</taxon>
        <taxon>Actinomycetes</taxon>
        <taxon>Micrococcales</taxon>
        <taxon>Micrococcaceae</taxon>
        <taxon>Arthrobacter</taxon>
    </lineage>
</organism>
<evidence type="ECO:0000259" key="5">
    <source>
        <dbReference type="PROSITE" id="PS50931"/>
    </source>
</evidence>
<evidence type="ECO:0000313" key="7">
    <source>
        <dbReference type="Proteomes" id="UP000829069"/>
    </source>
</evidence>
<dbReference type="InterPro" id="IPR005119">
    <property type="entry name" value="LysR_subst-bd"/>
</dbReference>
<dbReference type="InterPro" id="IPR036388">
    <property type="entry name" value="WH-like_DNA-bd_sf"/>
</dbReference>
<keyword evidence="4" id="KW-0804">Transcription</keyword>
<dbReference type="SUPFAM" id="SSF53850">
    <property type="entry name" value="Periplasmic binding protein-like II"/>
    <property type="match status" value="1"/>
</dbReference>
<keyword evidence="3" id="KW-0238">DNA-binding</keyword>
<comment type="similarity">
    <text evidence="1">Belongs to the LysR transcriptional regulatory family.</text>
</comment>
<reference evidence="6 7" key="1">
    <citation type="submission" date="2022-03" db="EMBL/GenBank/DDBJ databases">
        <title>Isotopic signatures of nitrous oxide derived from detoxification processes.</title>
        <authorList>
            <person name="Behrendt U."/>
            <person name="Buchen C."/>
            <person name="Well R."/>
            <person name="Ulrich A."/>
            <person name="Rohe L."/>
            <person name="Kolb S."/>
            <person name="Schloter M."/>
            <person name="Horn M.A."/>
            <person name="Augustin J."/>
        </authorList>
    </citation>
    <scope>NUCLEOTIDE SEQUENCE [LARGE SCALE GENOMIC DNA]</scope>
    <source>
        <strain evidence="6 7">S4-C24</strain>
    </source>
</reference>
<keyword evidence="7" id="KW-1185">Reference proteome</keyword>
<dbReference type="Pfam" id="PF03466">
    <property type="entry name" value="LysR_substrate"/>
    <property type="match status" value="1"/>
</dbReference>
<dbReference type="PANTHER" id="PTHR30537">
    <property type="entry name" value="HTH-TYPE TRANSCRIPTIONAL REGULATOR"/>
    <property type="match status" value="1"/>
</dbReference>
<sequence length="312" mass="33839">MTSAPQPANPDDLIILLAVARTGRYTAAADNLGLNHTTVSRRIAALEKALGGRVFSRAPGGWELTDLGRKAATVAERIEESLAGLNRTPDEADQLAGVVRMSATDGFSAFVAAPAIARLQQNHPKLSVEIVTAARRASQHRPGLDFEVVVGRPQVNRARSIRLGSYVLGLYGSRDYLAKHGTPDSVRAAMNHPLVYFIDSMLQVDDLDAPRRLLPAMVTALGSTNVFVHVEATRAGAGLGLLPCFMANRHPDLVRILPEELEERLGYWLVARPESLRQPAVAAVVDALRREARTREAELMGRPDRRVVPTGT</sequence>
<dbReference type="Gene3D" id="3.40.190.290">
    <property type="match status" value="1"/>
</dbReference>